<reference evidence="5" key="2">
    <citation type="submission" date="2016-02" db="EMBL/GenBank/DDBJ databases">
        <title>Genome sequencing of Aspergillus luchuensis NBRC 4314.</title>
        <authorList>
            <person name="Yamada O."/>
        </authorList>
    </citation>
    <scope>NUCLEOTIDE SEQUENCE [LARGE SCALE GENOMIC DNA]</scope>
    <source>
        <strain evidence="5">RIB 2604</strain>
    </source>
</reference>
<dbReference type="PANTHER" id="PTHR43976">
    <property type="entry name" value="SHORT CHAIN DEHYDROGENASE"/>
    <property type="match status" value="1"/>
</dbReference>
<gene>
    <name evidence="4" type="ORF">RIB2604_03700530</name>
</gene>
<dbReference type="PRINTS" id="PR00081">
    <property type="entry name" value="GDHRDH"/>
</dbReference>
<dbReference type="InterPro" id="IPR002347">
    <property type="entry name" value="SDR_fam"/>
</dbReference>
<dbReference type="VEuPathDB" id="FungiDB:ASPFODRAFT_135491"/>
<comment type="similarity">
    <text evidence="1 3">Belongs to the short-chain dehydrogenases/reductases (SDR) family.</text>
</comment>
<dbReference type="Proteomes" id="UP000075230">
    <property type="component" value="Unassembled WGS sequence"/>
</dbReference>
<reference evidence="4 5" key="1">
    <citation type="journal article" date="2016" name="DNA Res.">
        <title>Genome sequence of Aspergillus luchuensis NBRC 4314.</title>
        <authorList>
            <person name="Yamada O."/>
            <person name="Machida M."/>
            <person name="Hosoyama A."/>
            <person name="Goto M."/>
            <person name="Takahashi T."/>
            <person name="Futagami T."/>
            <person name="Yamagata Y."/>
            <person name="Takeuchi M."/>
            <person name="Kobayashi T."/>
            <person name="Koike H."/>
            <person name="Abe K."/>
            <person name="Asai K."/>
            <person name="Arita M."/>
            <person name="Fujita N."/>
            <person name="Fukuda K."/>
            <person name="Higa K."/>
            <person name="Horikawa H."/>
            <person name="Ishikawa T."/>
            <person name="Jinno K."/>
            <person name="Kato Y."/>
            <person name="Kirimura K."/>
            <person name="Mizutani O."/>
            <person name="Nakasone K."/>
            <person name="Sano M."/>
            <person name="Shiraishi Y."/>
            <person name="Tsukahara M."/>
            <person name="Gomi K."/>
        </authorList>
    </citation>
    <scope>NUCLEOTIDE SEQUENCE [LARGE SCALE GENOMIC DNA]</scope>
    <source>
        <strain evidence="4 5">RIB 2604</strain>
    </source>
</reference>
<name>A0A146FZG5_ASPKA</name>
<evidence type="ECO:0000256" key="2">
    <source>
        <dbReference type="ARBA" id="ARBA00023002"/>
    </source>
</evidence>
<dbReference type="Pfam" id="PF00106">
    <property type="entry name" value="adh_short"/>
    <property type="match status" value="1"/>
</dbReference>
<organism evidence="4 5">
    <name type="scientific">Aspergillus kawachii</name>
    <name type="common">White koji mold</name>
    <name type="synonym">Aspergillus awamori var. kawachi</name>
    <dbReference type="NCBI Taxonomy" id="1069201"/>
    <lineage>
        <taxon>Eukaryota</taxon>
        <taxon>Fungi</taxon>
        <taxon>Dikarya</taxon>
        <taxon>Ascomycota</taxon>
        <taxon>Pezizomycotina</taxon>
        <taxon>Eurotiomycetes</taxon>
        <taxon>Eurotiomycetidae</taxon>
        <taxon>Eurotiales</taxon>
        <taxon>Aspergillaceae</taxon>
        <taxon>Aspergillus</taxon>
        <taxon>Aspergillus subgen. Circumdati</taxon>
    </lineage>
</organism>
<dbReference type="CDD" id="cd05374">
    <property type="entry name" value="17beta-HSD-like_SDR_c"/>
    <property type="match status" value="1"/>
</dbReference>
<accession>A0A146FZG5</accession>
<proteinExistence type="inferred from homology"/>
<comment type="caution">
    <text evidence="4">The sequence shown here is derived from an EMBL/GenBank/DDBJ whole genome shotgun (WGS) entry which is preliminary data.</text>
</comment>
<evidence type="ECO:0000313" key="4">
    <source>
        <dbReference type="EMBL" id="GAT30846.1"/>
    </source>
</evidence>
<dbReference type="PRINTS" id="PR00080">
    <property type="entry name" value="SDRFAMILY"/>
</dbReference>
<sequence>MTGGCLLPTMQGNTATAIVWHCKRVLSECACVSDRLKLNKPLIPQPYSDSLDLKTASPLAGPGASQIVLKTIRAILISLTLKSNKDFRPTWFITGCSSGFGEQFVRQLRARGDNVIATGRNAETKLAHLKETGATILELDVTAPQEELNAKFQQAIDIYGGVDVLVNNAGYIQCGAIEELTPEDMKRSLDTNFHGPINLTRAALPHFRSKGEKGQGMIIYMGSQSGFWGEPAASAYCASKFALEGAVESLSKELGWLAPGIKPLIIEAGIFSTEVMRNINHVPYRVDFYRGLNDACRVRGEGNYRNPPGNAVDLIAKVIQIAKGEGIAEGKEIPLRVPFGSDSLGFLKEKARDMMRIAEEWEEVARSTDFPDHKGPMPDIPA</sequence>
<dbReference type="InterPro" id="IPR036291">
    <property type="entry name" value="NAD(P)-bd_dom_sf"/>
</dbReference>
<dbReference type="Gene3D" id="3.40.50.720">
    <property type="entry name" value="NAD(P)-binding Rossmann-like Domain"/>
    <property type="match status" value="1"/>
</dbReference>
<dbReference type="GO" id="GO:0016491">
    <property type="term" value="F:oxidoreductase activity"/>
    <property type="evidence" value="ECO:0007669"/>
    <property type="project" value="UniProtKB-KW"/>
</dbReference>
<evidence type="ECO:0000256" key="3">
    <source>
        <dbReference type="RuleBase" id="RU000363"/>
    </source>
</evidence>
<keyword evidence="2" id="KW-0560">Oxidoreductase</keyword>
<dbReference type="PANTHER" id="PTHR43976:SF16">
    <property type="entry name" value="SHORT-CHAIN DEHYDROGENASE_REDUCTASE FAMILY PROTEIN"/>
    <property type="match status" value="1"/>
</dbReference>
<protein>
    <submittedName>
        <fullName evidence="4">Hydroxybutyrate dehydrogenase</fullName>
    </submittedName>
</protein>
<dbReference type="EMBL" id="BCWF01000036">
    <property type="protein sequence ID" value="GAT30846.1"/>
    <property type="molecule type" value="Genomic_DNA"/>
</dbReference>
<dbReference type="AlphaFoldDB" id="A0A146FZG5"/>
<evidence type="ECO:0000256" key="1">
    <source>
        <dbReference type="ARBA" id="ARBA00006484"/>
    </source>
</evidence>
<dbReference type="InterPro" id="IPR051911">
    <property type="entry name" value="SDR_oxidoreductase"/>
</dbReference>
<dbReference type="SUPFAM" id="SSF51735">
    <property type="entry name" value="NAD(P)-binding Rossmann-fold domains"/>
    <property type="match status" value="1"/>
</dbReference>
<evidence type="ECO:0000313" key="5">
    <source>
        <dbReference type="Proteomes" id="UP000075230"/>
    </source>
</evidence>